<gene>
    <name evidence="2" type="ORF">TUEID40_05798</name>
</gene>
<dbReference type="AlphaFoldDB" id="A0A5E5R9H8"/>
<protein>
    <submittedName>
        <fullName evidence="2">Uncharacterized protein</fullName>
    </submittedName>
</protein>
<proteinExistence type="predicted"/>
<name>A0A5E5R9H8_PSEAI</name>
<feature type="region of interest" description="Disordered" evidence="1">
    <location>
        <begin position="170"/>
        <end position="193"/>
    </location>
</feature>
<organism evidence="2">
    <name type="scientific">Pseudomonas aeruginosa</name>
    <dbReference type="NCBI Taxonomy" id="287"/>
    <lineage>
        <taxon>Bacteria</taxon>
        <taxon>Pseudomonadati</taxon>
        <taxon>Pseudomonadota</taxon>
        <taxon>Gammaproteobacteria</taxon>
        <taxon>Pseudomonadales</taxon>
        <taxon>Pseudomonadaceae</taxon>
        <taxon>Pseudomonas</taxon>
    </lineage>
</organism>
<accession>A0A5E5R9H8</accession>
<reference evidence="2" key="1">
    <citation type="submission" date="2019-09" db="EMBL/GenBank/DDBJ databases">
        <authorList>
            <person name="Gross C."/>
            <person name="Bohn E."/>
        </authorList>
    </citation>
    <scope>NUCLEOTIDE SEQUENCE</scope>
    <source>
        <strain evidence="2">ID40</strain>
    </source>
</reference>
<sequence>MGMFEHRQVFAAVQLDGELGRQRVVAAVRLEPQQQPSGQRAHVQRQVRIEPGGRAEHQVAHVVGAGQGPMPGTEAGVQQAADKPLFLAATDAAQLQVGTVGRLDHAAGAIPRRGRHGACLGGVQAAGVELDAADAAVQRLDDTQQAGTGRRTWYGQGRRGLVVVQKRYSNRRRGDRTAVPRDRPRHRYTPPDVGTRDWFRRQVSWLAARRSTREEPPLRAAFPVIQWRMARIQAAYSCGGSHG</sequence>
<evidence type="ECO:0000256" key="1">
    <source>
        <dbReference type="SAM" id="MobiDB-lite"/>
    </source>
</evidence>
<evidence type="ECO:0000313" key="2">
    <source>
        <dbReference type="EMBL" id="VVH84587.1"/>
    </source>
</evidence>
<dbReference type="EMBL" id="LR700248">
    <property type="protein sequence ID" value="VVH84587.1"/>
    <property type="molecule type" value="Genomic_DNA"/>
</dbReference>